<dbReference type="STRING" id="1387353.BSF38_03617"/>
<evidence type="ECO:0008006" key="3">
    <source>
        <dbReference type="Google" id="ProtNLM"/>
    </source>
</evidence>
<proteinExistence type="predicted"/>
<evidence type="ECO:0000313" key="2">
    <source>
        <dbReference type="Proteomes" id="UP000186309"/>
    </source>
</evidence>
<dbReference type="KEGG" id="pbor:BSF38_03617"/>
<evidence type="ECO:0000313" key="1">
    <source>
        <dbReference type="EMBL" id="APW62085.1"/>
    </source>
</evidence>
<name>A0A1U7CT17_9BACT</name>
<reference evidence="2" key="1">
    <citation type="submission" date="2016-12" db="EMBL/GenBank/DDBJ databases">
        <title>Comparative genomics of four Isosphaeraceae planctomycetes: a common pool of plasmids and glycoside hydrolase genes.</title>
        <authorList>
            <person name="Ivanova A."/>
        </authorList>
    </citation>
    <scope>NUCLEOTIDE SEQUENCE [LARGE SCALE GENOMIC DNA]</scope>
    <source>
        <strain evidence="2">PX4</strain>
    </source>
</reference>
<dbReference type="SUPFAM" id="SSF88946">
    <property type="entry name" value="Sigma2 domain of RNA polymerase sigma factors"/>
    <property type="match status" value="1"/>
</dbReference>
<dbReference type="OrthoDB" id="272950at2"/>
<organism evidence="1 2">
    <name type="scientific">Paludisphaera borealis</name>
    <dbReference type="NCBI Taxonomy" id="1387353"/>
    <lineage>
        <taxon>Bacteria</taxon>
        <taxon>Pseudomonadati</taxon>
        <taxon>Planctomycetota</taxon>
        <taxon>Planctomycetia</taxon>
        <taxon>Isosphaerales</taxon>
        <taxon>Isosphaeraceae</taxon>
        <taxon>Paludisphaera</taxon>
    </lineage>
</organism>
<dbReference type="Proteomes" id="UP000186309">
    <property type="component" value="Chromosome"/>
</dbReference>
<dbReference type="EMBL" id="CP019082">
    <property type="protein sequence ID" value="APW62085.1"/>
    <property type="molecule type" value="Genomic_DNA"/>
</dbReference>
<dbReference type="GO" id="GO:0003700">
    <property type="term" value="F:DNA-binding transcription factor activity"/>
    <property type="evidence" value="ECO:0007669"/>
    <property type="project" value="InterPro"/>
</dbReference>
<keyword evidence="2" id="KW-1185">Reference proteome</keyword>
<dbReference type="InterPro" id="IPR013325">
    <property type="entry name" value="RNA_pol_sigma_r2"/>
</dbReference>
<dbReference type="AlphaFoldDB" id="A0A1U7CT17"/>
<dbReference type="RefSeq" id="WP_145952207.1">
    <property type="nucleotide sequence ID" value="NZ_CP019082.1"/>
</dbReference>
<gene>
    <name evidence="1" type="ORF">BSF38_03617</name>
</gene>
<dbReference type="Gene3D" id="1.10.1740.10">
    <property type="match status" value="1"/>
</dbReference>
<accession>A0A1U7CT17</accession>
<dbReference type="GO" id="GO:0006352">
    <property type="term" value="P:DNA-templated transcription initiation"/>
    <property type="evidence" value="ECO:0007669"/>
    <property type="project" value="InterPro"/>
</dbReference>
<protein>
    <recommendedName>
        <fullName evidence="3">RNA polymerase sigma-70 region 2 domain-containing protein</fullName>
    </recommendedName>
</protein>
<sequence>MDERAERLARGDQEAFAELYDACADRVHHFLVVRLGTRADADDVLQETCSDPASGHRRSSRTTS</sequence>